<dbReference type="PANTHER" id="PTHR21310">
    <property type="entry name" value="AMINOGLYCOSIDE PHOSPHOTRANSFERASE-RELATED-RELATED"/>
    <property type="match status" value="1"/>
</dbReference>
<evidence type="ECO:0000313" key="2">
    <source>
        <dbReference type="EMBL" id="KAJ5181470.1"/>
    </source>
</evidence>
<organism evidence="2 3">
    <name type="scientific">Penicillium cf. viridicatum</name>
    <dbReference type="NCBI Taxonomy" id="2972119"/>
    <lineage>
        <taxon>Eukaryota</taxon>
        <taxon>Fungi</taxon>
        <taxon>Dikarya</taxon>
        <taxon>Ascomycota</taxon>
        <taxon>Pezizomycotina</taxon>
        <taxon>Eurotiomycetes</taxon>
        <taxon>Eurotiomycetidae</taxon>
        <taxon>Eurotiales</taxon>
        <taxon>Aspergillaceae</taxon>
        <taxon>Penicillium</taxon>
    </lineage>
</organism>
<accession>A0A9W9IQZ6</accession>
<dbReference type="SUPFAM" id="SSF56112">
    <property type="entry name" value="Protein kinase-like (PK-like)"/>
    <property type="match status" value="1"/>
</dbReference>
<gene>
    <name evidence="2" type="ORF">N7449_011617</name>
</gene>
<comment type="caution">
    <text evidence="2">The sequence shown here is derived from an EMBL/GenBank/DDBJ whole genome shotgun (WGS) entry which is preliminary data.</text>
</comment>
<dbReference type="Proteomes" id="UP001150942">
    <property type="component" value="Unassembled WGS sequence"/>
</dbReference>
<dbReference type="PANTHER" id="PTHR21310:SF58">
    <property type="entry name" value="AMINOGLYCOSIDE PHOSPHOTRANSFERASE DOMAIN-CONTAINING PROTEIN"/>
    <property type="match status" value="1"/>
</dbReference>
<dbReference type="OrthoDB" id="2906425at2759"/>
<dbReference type="CDD" id="cd05120">
    <property type="entry name" value="APH_ChoK_like"/>
    <property type="match status" value="1"/>
</dbReference>
<feature type="domain" description="Aminoglycoside phosphotransferase" evidence="1">
    <location>
        <begin position="25"/>
        <end position="104"/>
    </location>
</feature>
<reference evidence="2" key="1">
    <citation type="submission" date="2022-11" db="EMBL/GenBank/DDBJ databases">
        <authorList>
            <person name="Petersen C."/>
        </authorList>
    </citation>
    <scope>NUCLEOTIDE SEQUENCE</scope>
    <source>
        <strain evidence="2">IBT 20477</strain>
    </source>
</reference>
<dbReference type="Gene3D" id="3.90.1200.10">
    <property type="match status" value="1"/>
</dbReference>
<proteinExistence type="predicted"/>
<reference evidence="2" key="2">
    <citation type="journal article" date="2023" name="IMA Fungus">
        <title>Comparative genomic study of the Penicillium genus elucidates a diverse pangenome and 15 lateral gene transfer events.</title>
        <authorList>
            <person name="Petersen C."/>
            <person name="Sorensen T."/>
            <person name="Nielsen M.R."/>
            <person name="Sondergaard T.E."/>
            <person name="Sorensen J.L."/>
            <person name="Fitzpatrick D.A."/>
            <person name="Frisvad J.C."/>
            <person name="Nielsen K.L."/>
        </authorList>
    </citation>
    <scope>NUCLEOTIDE SEQUENCE</scope>
    <source>
        <strain evidence="2">IBT 20477</strain>
    </source>
</reference>
<evidence type="ECO:0000259" key="1">
    <source>
        <dbReference type="Pfam" id="PF01636"/>
    </source>
</evidence>
<name>A0A9W9IQZ6_9EURO</name>
<dbReference type="InterPro" id="IPR011009">
    <property type="entry name" value="Kinase-like_dom_sf"/>
</dbReference>
<dbReference type="EMBL" id="JAPQKQ010000009">
    <property type="protein sequence ID" value="KAJ5181470.1"/>
    <property type="molecule type" value="Genomic_DNA"/>
</dbReference>
<sequence length="105" mass="12231">MQFLTPPSRYVAESQDYVKGPFDSEEAFNDAIIDAYQSKAPKRRIKNFLSGMLSQSKHQIVFTHGDLRPQNIMVNNGSVSGILDWEFSGWYPEYWEFSKALYVWK</sequence>
<protein>
    <recommendedName>
        <fullName evidence="1">Aminoglycoside phosphotransferase domain-containing protein</fullName>
    </recommendedName>
</protein>
<dbReference type="InterPro" id="IPR002575">
    <property type="entry name" value="Aminoglycoside_PTrfase"/>
</dbReference>
<dbReference type="InterPro" id="IPR051678">
    <property type="entry name" value="AGP_Transferase"/>
</dbReference>
<keyword evidence="3" id="KW-1185">Reference proteome</keyword>
<dbReference type="Pfam" id="PF01636">
    <property type="entry name" value="APH"/>
    <property type="match status" value="1"/>
</dbReference>
<dbReference type="AlphaFoldDB" id="A0A9W9IQZ6"/>
<evidence type="ECO:0000313" key="3">
    <source>
        <dbReference type="Proteomes" id="UP001150942"/>
    </source>
</evidence>